<gene>
    <name evidence="1" type="ORF">ACI1P1_08695</name>
</gene>
<evidence type="ECO:0000313" key="2">
    <source>
        <dbReference type="Proteomes" id="UP001631969"/>
    </source>
</evidence>
<comment type="caution">
    <text evidence="1">The sequence shown here is derived from an EMBL/GenBank/DDBJ whole genome shotgun (WGS) entry which is preliminary data.</text>
</comment>
<reference evidence="1" key="1">
    <citation type="submission" date="2024-12" db="EMBL/GenBank/DDBJ databases">
        <authorList>
            <person name="Wu N."/>
        </authorList>
    </citation>
    <scope>NUCLEOTIDE SEQUENCE</scope>
    <source>
        <strain evidence="1">P15</strain>
    </source>
</reference>
<proteinExistence type="predicted"/>
<dbReference type="Proteomes" id="UP001631969">
    <property type="component" value="Unassembled WGS sequence"/>
</dbReference>
<accession>A0ACC7NWA1</accession>
<sequence>MRDTTGEKIFYAVNYVILTLLALSCIIPLMNVIALSLSDADAIMSGRVSLVPVGWTLYSFESLFKGTPIVNAFWNSVEITVIGTLLSVSATIMAAYPLSRRQFYARNFFTLAMVFTMLFNGGLIPTYLVVSKLGLVDSYSALWLPGLVSAYNVLIMRTYFANIPYELEEAARIDGCSETRILFNIMLPLSKPVLATIALFCGVGFWNAFMSVMIYINDTAKYNLTVLVQNMIKSTSMVQDFSDPDMISNLTPDGIRSAAVIIMVVPILLVYPFLQQYFVKGVMLGSIKG</sequence>
<organism evidence="1 2">
    <name type="scientific">Paenibacillus mesotrionivorans</name>
    <dbReference type="NCBI Taxonomy" id="3160968"/>
    <lineage>
        <taxon>Bacteria</taxon>
        <taxon>Bacillati</taxon>
        <taxon>Bacillota</taxon>
        <taxon>Bacilli</taxon>
        <taxon>Bacillales</taxon>
        <taxon>Paenibacillaceae</taxon>
        <taxon>Paenibacillus</taxon>
    </lineage>
</organism>
<keyword evidence="2" id="KW-1185">Reference proteome</keyword>
<protein>
    <submittedName>
        <fullName evidence="1">Carbohydrate ABC transporter permease</fullName>
    </submittedName>
</protein>
<name>A0ACC7NWA1_9BACL</name>
<evidence type="ECO:0000313" key="1">
    <source>
        <dbReference type="EMBL" id="MFM9328361.1"/>
    </source>
</evidence>
<dbReference type="EMBL" id="JBJURJ010000005">
    <property type="protein sequence ID" value="MFM9328361.1"/>
    <property type="molecule type" value="Genomic_DNA"/>
</dbReference>